<dbReference type="GO" id="GO:0008171">
    <property type="term" value="F:O-methyltransferase activity"/>
    <property type="evidence" value="ECO:0007669"/>
    <property type="project" value="InterPro"/>
</dbReference>
<dbReference type="SUPFAM" id="SSF53335">
    <property type="entry name" value="S-adenosyl-L-methionine-dependent methyltransferases"/>
    <property type="match status" value="1"/>
</dbReference>
<proteinExistence type="predicted"/>
<protein>
    <submittedName>
        <fullName evidence="6">S-adenosyl-L-methionine-dependent methyltransferase</fullName>
    </submittedName>
</protein>
<feature type="domain" description="O-methyltransferase C-terminal" evidence="4">
    <location>
        <begin position="239"/>
        <end position="387"/>
    </location>
</feature>
<feature type="domain" description="O-methyltransferase dimerisation" evidence="5">
    <location>
        <begin position="68"/>
        <end position="147"/>
    </location>
</feature>
<dbReference type="InterPro" id="IPR001077">
    <property type="entry name" value="COMT_C"/>
</dbReference>
<dbReference type="InterPro" id="IPR016461">
    <property type="entry name" value="COMT-like"/>
</dbReference>
<dbReference type="Pfam" id="PF08100">
    <property type="entry name" value="Dimerisation"/>
    <property type="match status" value="1"/>
</dbReference>
<dbReference type="EMBL" id="KB467843">
    <property type="protein sequence ID" value="PCH35121.1"/>
    <property type="molecule type" value="Genomic_DNA"/>
</dbReference>
<dbReference type="Proteomes" id="UP000218811">
    <property type="component" value="Unassembled WGS sequence"/>
</dbReference>
<dbReference type="InterPro" id="IPR036388">
    <property type="entry name" value="WH-like_DNA-bd_sf"/>
</dbReference>
<dbReference type="PANTHER" id="PTHR43712:SF2">
    <property type="entry name" value="O-METHYLTRANSFERASE CICE"/>
    <property type="match status" value="1"/>
</dbReference>
<dbReference type="OrthoDB" id="2410195at2759"/>
<evidence type="ECO:0000256" key="2">
    <source>
        <dbReference type="ARBA" id="ARBA00022679"/>
    </source>
</evidence>
<gene>
    <name evidence="6" type="ORF">WOLCODRAFT_107010</name>
</gene>
<dbReference type="OMA" id="LSNHNAC"/>
<dbReference type="PROSITE" id="PS51683">
    <property type="entry name" value="SAM_OMT_II"/>
    <property type="match status" value="1"/>
</dbReference>
<dbReference type="Gene3D" id="3.40.50.150">
    <property type="entry name" value="Vaccinia Virus protein VP39"/>
    <property type="match status" value="1"/>
</dbReference>
<evidence type="ECO:0000259" key="4">
    <source>
        <dbReference type="Pfam" id="PF00891"/>
    </source>
</evidence>
<dbReference type="SUPFAM" id="SSF46785">
    <property type="entry name" value="Winged helix' DNA-binding domain"/>
    <property type="match status" value="1"/>
</dbReference>
<evidence type="ECO:0000259" key="5">
    <source>
        <dbReference type="Pfam" id="PF08100"/>
    </source>
</evidence>
<keyword evidence="3" id="KW-0949">S-adenosyl-L-methionine</keyword>
<evidence type="ECO:0000313" key="6">
    <source>
        <dbReference type="EMBL" id="PCH35121.1"/>
    </source>
</evidence>
<dbReference type="InterPro" id="IPR012967">
    <property type="entry name" value="COMT_dimerisation"/>
</dbReference>
<dbReference type="AlphaFoldDB" id="A0A2H3IZH0"/>
<dbReference type="Pfam" id="PF00891">
    <property type="entry name" value="Methyltransf_2"/>
    <property type="match status" value="1"/>
</dbReference>
<dbReference type="GO" id="GO:0032259">
    <property type="term" value="P:methylation"/>
    <property type="evidence" value="ECO:0007669"/>
    <property type="project" value="UniProtKB-KW"/>
</dbReference>
<evidence type="ECO:0000256" key="3">
    <source>
        <dbReference type="ARBA" id="ARBA00022691"/>
    </source>
</evidence>
<keyword evidence="7" id="KW-1185">Reference proteome</keyword>
<dbReference type="InterPro" id="IPR029063">
    <property type="entry name" value="SAM-dependent_MTases_sf"/>
</dbReference>
<name>A0A2H3IZH0_WOLCO</name>
<dbReference type="STRING" id="742152.A0A2H3IZH0"/>
<sequence>MDVKQIEALSSLITTSVAQLKELQGSLKTTEHSASTARAEFLKPSLQVVAAASQLIALVRTPERYLMDMSTAHQLSSSLRVVVETNVVEILREKGKGPKKALDIREISGYNRVNHQKLGRVMRLLATHHIFEEVSPNVFANNTISSAMDTGKSLAELEASPEEKYDGSNGIAALVGLFSDETMHNSVCIADILKAPETTNSFSPFDAPFSLAWPGTRNIKMYDWLSLPENRPRLKRFGMAMNGMNSMTPSDAILRGFNWSSLPQGSIVIDCGGGVGSVSLPIVQTCPHIHLIVQDTERVVAEAPAFWQANQPEALAQGRVSFQAHDFFQPQPAVNNNVAVFLLRMIMHNWPDAECVQILKRVRESSNRNTRIVIVDNIMLYASREQTIAGQDTGSSDPDALAPEPLLANWGAANSLSYKQDINMLSNHNACERTVPEFAALLSQAGFRIVEVHQAHQSWLPQIVAVPV</sequence>
<evidence type="ECO:0000256" key="1">
    <source>
        <dbReference type="ARBA" id="ARBA00022603"/>
    </source>
</evidence>
<organism evidence="6 7">
    <name type="scientific">Wolfiporia cocos (strain MD-104)</name>
    <name type="common">Brown rot fungus</name>
    <dbReference type="NCBI Taxonomy" id="742152"/>
    <lineage>
        <taxon>Eukaryota</taxon>
        <taxon>Fungi</taxon>
        <taxon>Dikarya</taxon>
        <taxon>Basidiomycota</taxon>
        <taxon>Agaricomycotina</taxon>
        <taxon>Agaricomycetes</taxon>
        <taxon>Polyporales</taxon>
        <taxon>Phaeolaceae</taxon>
        <taxon>Wolfiporia</taxon>
    </lineage>
</organism>
<dbReference type="InterPro" id="IPR036390">
    <property type="entry name" value="WH_DNA-bd_sf"/>
</dbReference>
<dbReference type="PANTHER" id="PTHR43712">
    <property type="entry name" value="PUTATIVE (AFU_ORTHOLOGUE AFUA_4G14580)-RELATED"/>
    <property type="match status" value="1"/>
</dbReference>
<keyword evidence="1 6" id="KW-0489">Methyltransferase</keyword>
<evidence type="ECO:0000313" key="7">
    <source>
        <dbReference type="Proteomes" id="UP000218811"/>
    </source>
</evidence>
<reference evidence="6 7" key="1">
    <citation type="journal article" date="2012" name="Science">
        <title>The Paleozoic origin of enzymatic lignin decomposition reconstructed from 31 fungal genomes.</title>
        <authorList>
            <person name="Floudas D."/>
            <person name="Binder M."/>
            <person name="Riley R."/>
            <person name="Barry K."/>
            <person name="Blanchette R.A."/>
            <person name="Henrissat B."/>
            <person name="Martinez A.T."/>
            <person name="Otillar R."/>
            <person name="Spatafora J.W."/>
            <person name="Yadav J.S."/>
            <person name="Aerts A."/>
            <person name="Benoit I."/>
            <person name="Boyd A."/>
            <person name="Carlson A."/>
            <person name="Copeland A."/>
            <person name="Coutinho P.M."/>
            <person name="de Vries R.P."/>
            <person name="Ferreira P."/>
            <person name="Findley K."/>
            <person name="Foster B."/>
            <person name="Gaskell J."/>
            <person name="Glotzer D."/>
            <person name="Gorecki P."/>
            <person name="Heitman J."/>
            <person name="Hesse C."/>
            <person name="Hori C."/>
            <person name="Igarashi K."/>
            <person name="Jurgens J.A."/>
            <person name="Kallen N."/>
            <person name="Kersten P."/>
            <person name="Kohler A."/>
            <person name="Kuees U."/>
            <person name="Kumar T.K.A."/>
            <person name="Kuo A."/>
            <person name="LaButti K."/>
            <person name="Larrondo L.F."/>
            <person name="Lindquist E."/>
            <person name="Ling A."/>
            <person name="Lombard V."/>
            <person name="Lucas S."/>
            <person name="Lundell T."/>
            <person name="Martin R."/>
            <person name="McLaughlin D.J."/>
            <person name="Morgenstern I."/>
            <person name="Morin E."/>
            <person name="Murat C."/>
            <person name="Nagy L.G."/>
            <person name="Nolan M."/>
            <person name="Ohm R.A."/>
            <person name="Patyshakuliyeva A."/>
            <person name="Rokas A."/>
            <person name="Ruiz-Duenas F.J."/>
            <person name="Sabat G."/>
            <person name="Salamov A."/>
            <person name="Samejima M."/>
            <person name="Schmutz J."/>
            <person name="Slot J.C."/>
            <person name="St John F."/>
            <person name="Stenlid J."/>
            <person name="Sun H."/>
            <person name="Sun S."/>
            <person name="Syed K."/>
            <person name="Tsang A."/>
            <person name="Wiebenga A."/>
            <person name="Young D."/>
            <person name="Pisabarro A."/>
            <person name="Eastwood D.C."/>
            <person name="Martin F."/>
            <person name="Cullen D."/>
            <person name="Grigoriev I.V."/>
            <person name="Hibbett D.S."/>
        </authorList>
    </citation>
    <scope>NUCLEOTIDE SEQUENCE [LARGE SCALE GENOMIC DNA]</scope>
    <source>
        <strain evidence="6 7">MD-104</strain>
    </source>
</reference>
<keyword evidence="2 6" id="KW-0808">Transferase</keyword>
<dbReference type="Gene3D" id="1.10.10.10">
    <property type="entry name" value="Winged helix-like DNA-binding domain superfamily/Winged helix DNA-binding domain"/>
    <property type="match status" value="1"/>
</dbReference>
<accession>A0A2H3IZH0</accession>